<reference evidence="1" key="1">
    <citation type="journal article" date="2021" name="Proc. Natl. Acad. Sci. U.S.A.">
        <title>A Catalog of Tens of Thousands of Viruses from Human Metagenomes Reveals Hidden Associations with Chronic Diseases.</title>
        <authorList>
            <person name="Tisza M.J."/>
            <person name="Buck C.B."/>
        </authorList>
    </citation>
    <scope>NUCLEOTIDE SEQUENCE</scope>
    <source>
        <strain evidence="1">Ct45W1</strain>
    </source>
</reference>
<dbReference type="EMBL" id="BK014646">
    <property type="protein sequence ID" value="DAD65618.1"/>
    <property type="molecule type" value="Genomic_DNA"/>
</dbReference>
<organism evidence="1">
    <name type="scientific">Siphoviridae sp. ct45W1</name>
    <dbReference type="NCBI Taxonomy" id="2823562"/>
    <lineage>
        <taxon>Viruses</taxon>
        <taxon>Duplodnaviria</taxon>
        <taxon>Heunggongvirae</taxon>
        <taxon>Uroviricota</taxon>
        <taxon>Caudoviricetes</taxon>
    </lineage>
</organism>
<sequence>MRGLPDRLILLPNGEMRLVELKAPGETPRESQRMVHRYLEAMGHPVTTIDATEGARRWAETHVTR</sequence>
<dbReference type="GO" id="GO:0003676">
    <property type="term" value="F:nucleic acid binding"/>
    <property type="evidence" value="ECO:0007669"/>
    <property type="project" value="InterPro"/>
</dbReference>
<name>A0A8S5L782_9CAUD</name>
<dbReference type="Gene3D" id="3.40.1350.10">
    <property type="match status" value="1"/>
</dbReference>
<protein>
    <submittedName>
        <fullName evidence="1">VRR-NUC domain protein</fullName>
    </submittedName>
</protein>
<proteinExistence type="predicted"/>
<dbReference type="InterPro" id="IPR011856">
    <property type="entry name" value="tRNA_endonuc-like_dom_sf"/>
</dbReference>
<evidence type="ECO:0000313" key="1">
    <source>
        <dbReference type="EMBL" id="DAD65618.1"/>
    </source>
</evidence>
<accession>A0A8S5L782</accession>